<proteinExistence type="predicted"/>
<reference evidence="1" key="1">
    <citation type="submission" date="2016-08" db="EMBL/GenBank/DDBJ databases">
        <authorList>
            <person name="Seilhamer J.J."/>
        </authorList>
    </citation>
    <scope>NUCLEOTIDE SEQUENCE</scope>
    <source>
        <strain evidence="1">86</strain>
    </source>
</reference>
<evidence type="ECO:0000313" key="1">
    <source>
        <dbReference type="EMBL" id="SCM81510.1"/>
    </source>
</evidence>
<name>A0A212LVL1_9FIRM</name>
<dbReference type="EMBL" id="FMJE01000003">
    <property type="protein sequence ID" value="SCM81510.1"/>
    <property type="molecule type" value="Genomic_DNA"/>
</dbReference>
<dbReference type="NCBIfam" id="NF038262">
    <property type="entry name" value="SiaB_fam_kinase"/>
    <property type="match status" value="1"/>
</dbReference>
<organism evidence="1">
    <name type="scientific">uncultured Sporomusa sp</name>
    <dbReference type="NCBI Taxonomy" id="307249"/>
    <lineage>
        <taxon>Bacteria</taxon>
        <taxon>Bacillati</taxon>
        <taxon>Bacillota</taxon>
        <taxon>Negativicutes</taxon>
        <taxon>Selenomonadales</taxon>
        <taxon>Sporomusaceae</taxon>
        <taxon>Sporomusa</taxon>
        <taxon>environmental samples</taxon>
    </lineage>
</organism>
<dbReference type="InterPro" id="IPR046239">
    <property type="entry name" value="DUF6272"/>
</dbReference>
<accession>A0A212LVL1</accession>
<sequence length="203" mass="23268">MTLPLWGSSFKEVGEISMINEQLHRLIGELSSYGIIVSFNGSFTQGIIEEIGTAITSYLQEEKNTEETDIHNVFSVYIEQSQNIKNYFLKSDGPDKHEISRRAFESIIVIGRQTDRFFVCSGNLVSHEDAKVLKEKIDYINSMDKDQLKKYYKEKLKARRSDSNYDSAGLGIIDMARKATAPLDYMFVSRDEKYAFFTLKVSL</sequence>
<dbReference type="AlphaFoldDB" id="A0A212LVL1"/>
<protein>
    <submittedName>
        <fullName evidence="1">Uncharacterized protein</fullName>
    </submittedName>
</protein>
<gene>
    <name evidence="1" type="ORF">KL86SPO_31689</name>
</gene>
<dbReference type="Pfam" id="PF19788">
    <property type="entry name" value="DUF6272"/>
    <property type="match status" value="1"/>
</dbReference>